<keyword evidence="2" id="KW-0479">Metal-binding</keyword>
<keyword evidence="4" id="KW-0411">Iron-sulfur</keyword>
<dbReference type="RefSeq" id="WP_119776516.1">
    <property type="nucleotide sequence ID" value="NZ_QYUK01000008.1"/>
</dbReference>
<feature type="domain" description="4Fe-4S ferredoxin-type" evidence="6">
    <location>
        <begin position="32"/>
        <end position="61"/>
    </location>
</feature>
<evidence type="ECO:0000259" key="6">
    <source>
        <dbReference type="PROSITE" id="PS51379"/>
    </source>
</evidence>
<dbReference type="Pfam" id="PF12837">
    <property type="entry name" value="Fer4_6"/>
    <property type="match status" value="1"/>
</dbReference>
<evidence type="ECO:0000313" key="7">
    <source>
        <dbReference type="EMBL" id="RJF94877.1"/>
    </source>
</evidence>
<evidence type="ECO:0000256" key="4">
    <source>
        <dbReference type="ARBA" id="ARBA00023014"/>
    </source>
</evidence>
<evidence type="ECO:0000313" key="8">
    <source>
        <dbReference type="Proteomes" id="UP000284605"/>
    </source>
</evidence>
<gene>
    <name evidence="7" type="ORF">D3874_03440</name>
</gene>
<feature type="domain" description="4Fe-4S ferredoxin-type" evidence="6">
    <location>
        <begin position="84"/>
        <end position="113"/>
    </location>
</feature>
<evidence type="ECO:0000256" key="5">
    <source>
        <dbReference type="SAM" id="MobiDB-lite"/>
    </source>
</evidence>
<dbReference type="PROSITE" id="PS51379">
    <property type="entry name" value="4FE4S_FER_2"/>
    <property type="match status" value="2"/>
</dbReference>
<dbReference type="OrthoDB" id="9804603at2"/>
<dbReference type="EMBL" id="QYUK01000008">
    <property type="protein sequence ID" value="RJF94877.1"/>
    <property type="molecule type" value="Genomic_DNA"/>
</dbReference>
<name>A0A418WUQ4_9PROT</name>
<reference evidence="7 8" key="1">
    <citation type="submission" date="2018-09" db="EMBL/GenBank/DDBJ databases">
        <authorList>
            <person name="Zhu H."/>
        </authorList>
    </citation>
    <scope>NUCLEOTIDE SEQUENCE [LARGE SCALE GENOMIC DNA]</scope>
    <source>
        <strain evidence="7 8">K1W22B-8</strain>
    </source>
</reference>
<evidence type="ECO:0000256" key="2">
    <source>
        <dbReference type="ARBA" id="ARBA00022723"/>
    </source>
</evidence>
<comment type="caution">
    <text evidence="7">The sequence shown here is derived from an EMBL/GenBank/DDBJ whole genome shotgun (WGS) entry which is preliminary data.</text>
</comment>
<dbReference type="PANTHER" id="PTHR43687">
    <property type="entry name" value="ADENYLYLSULFATE REDUCTASE, BETA SUBUNIT"/>
    <property type="match status" value="1"/>
</dbReference>
<evidence type="ECO:0000256" key="3">
    <source>
        <dbReference type="ARBA" id="ARBA00023004"/>
    </source>
</evidence>
<dbReference type="Pfam" id="PF00037">
    <property type="entry name" value="Fer4"/>
    <property type="match status" value="1"/>
</dbReference>
<dbReference type="Proteomes" id="UP000284605">
    <property type="component" value="Unassembled WGS sequence"/>
</dbReference>
<keyword evidence="3" id="KW-0408">Iron</keyword>
<dbReference type="AlphaFoldDB" id="A0A418WUQ4"/>
<dbReference type="SUPFAM" id="SSF54862">
    <property type="entry name" value="4Fe-4S ferredoxins"/>
    <property type="match status" value="1"/>
</dbReference>
<dbReference type="PANTHER" id="PTHR43687:SF1">
    <property type="entry name" value="FERREDOXIN III"/>
    <property type="match status" value="1"/>
</dbReference>
<dbReference type="InterPro" id="IPR017900">
    <property type="entry name" value="4Fe4S_Fe_S_CS"/>
</dbReference>
<keyword evidence="1" id="KW-0004">4Fe-4S</keyword>
<dbReference type="GO" id="GO:0046872">
    <property type="term" value="F:metal ion binding"/>
    <property type="evidence" value="ECO:0007669"/>
    <property type="project" value="UniProtKB-KW"/>
</dbReference>
<accession>A0A418WUQ4</accession>
<protein>
    <submittedName>
        <fullName evidence="7">Ferredoxin family protein</fullName>
    </submittedName>
</protein>
<feature type="region of interest" description="Disordered" evidence="5">
    <location>
        <begin position="1"/>
        <end position="24"/>
    </location>
</feature>
<dbReference type="PROSITE" id="PS00198">
    <property type="entry name" value="4FE4S_FER_1"/>
    <property type="match status" value="1"/>
</dbReference>
<keyword evidence="8" id="KW-1185">Reference proteome</keyword>
<dbReference type="InterPro" id="IPR017896">
    <property type="entry name" value="4Fe4S_Fe-S-bd"/>
</dbReference>
<evidence type="ECO:0000256" key="1">
    <source>
        <dbReference type="ARBA" id="ARBA00022485"/>
    </source>
</evidence>
<feature type="compositionally biased region" description="Basic and acidic residues" evidence="5">
    <location>
        <begin position="1"/>
        <end position="20"/>
    </location>
</feature>
<dbReference type="InterPro" id="IPR050572">
    <property type="entry name" value="Fe-S_Ferredoxin"/>
</dbReference>
<proteinExistence type="predicted"/>
<dbReference type="Gene3D" id="3.30.70.20">
    <property type="match status" value="1"/>
</dbReference>
<sequence>MAGASRDLEKARKAAADPKRPGKLCRAEPASYKPVVDRNKCEGKSDCIAVCPHDVFEIGRIPDDEFRAMSFFIRLKMTAHGRKTAFTPRADACQACGLCVVACPEKAIRLVELAA</sequence>
<organism evidence="7 8">
    <name type="scientific">Oleomonas cavernae</name>
    <dbReference type="NCBI Taxonomy" id="2320859"/>
    <lineage>
        <taxon>Bacteria</taxon>
        <taxon>Pseudomonadati</taxon>
        <taxon>Pseudomonadota</taxon>
        <taxon>Alphaproteobacteria</taxon>
        <taxon>Acetobacterales</taxon>
        <taxon>Acetobacteraceae</taxon>
        <taxon>Oleomonas</taxon>
    </lineage>
</organism>
<dbReference type="GO" id="GO:0051539">
    <property type="term" value="F:4 iron, 4 sulfur cluster binding"/>
    <property type="evidence" value="ECO:0007669"/>
    <property type="project" value="UniProtKB-KW"/>
</dbReference>